<evidence type="ECO:0000313" key="1">
    <source>
        <dbReference type="EMBL" id="WAJ28128.1"/>
    </source>
</evidence>
<reference evidence="1" key="1">
    <citation type="submission" date="2022-11" db="EMBL/GenBank/DDBJ databases">
        <title>beta-Carotene-producing bacterium, Jeongeuplla avenae sp. nov., alleviates the salt stress of Arabidopsis seedlings.</title>
        <authorList>
            <person name="Jiang L."/>
            <person name="Lee J."/>
        </authorList>
    </citation>
    <scope>NUCLEOTIDE SEQUENCE</scope>
    <source>
        <strain evidence="1">DY_R2A_6</strain>
    </source>
</reference>
<protein>
    <submittedName>
        <fullName evidence="1">Uncharacterized protein</fullName>
    </submittedName>
</protein>
<name>A0ACD4NMM8_9HYPH</name>
<evidence type="ECO:0000313" key="2">
    <source>
        <dbReference type="Proteomes" id="UP001163223"/>
    </source>
</evidence>
<dbReference type="EMBL" id="CP113520">
    <property type="protein sequence ID" value="WAJ28128.1"/>
    <property type="molecule type" value="Genomic_DNA"/>
</dbReference>
<sequence length="141" mass="15026">MAGALASLVLAEIAERHAFFERWFNGLGDEDALSVSLERFDPAFRRIDPAGREAGFEALAASLSARRGSRAADPVSIAVEDLAVLWDAGDAVLAGYVEVQGSLAAPERHRRRSTALFVAPPSGGAPRWRHVQETTIQTGGA</sequence>
<accession>A0ACD4NMM8</accession>
<organism evidence="1 2">
    <name type="scientific">Antarcticirhabdus aurantiaca</name>
    <dbReference type="NCBI Taxonomy" id="2606717"/>
    <lineage>
        <taxon>Bacteria</taxon>
        <taxon>Pseudomonadati</taxon>
        <taxon>Pseudomonadota</taxon>
        <taxon>Alphaproteobacteria</taxon>
        <taxon>Hyphomicrobiales</taxon>
        <taxon>Aurantimonadaceae</taxon>
        <taxon>Antarcticirhabdus</taxon>
    </lineage>
</organism>
<dbReference type="Proteomes" id="UP001163223">
    <property type="component" value="Chromosome"/>
</dbReference>
<gene>
    <name evidence="1" type="ORF">OXU80_25450</name>
</gene>
<keyword evidence="2" id="KW-1185">Reference proteome</keyword>
<proteinExistence type="predicted"/>